<dbReference type="PANTHER" id="PTHR30336">
    <property type="entry name" value="INNER MEMBRANE PROTEIN, PROBABLE PERMEASE"/>
    <property type="match status" value="1"/>
</dbReference>
<evidence type="ECO:0000256" key="1">
    <source>
        <dbReference type="SAM" id="Phobius"/>
    </source>
</evidence>
<dbReference type="GO" id="GO:0005886">
    <property type="term" value="C:plasma membrane"/>
    <property type="evidence" value="ECO:0007669"/>
    <property type="project" value="TreeGrafter"/>
</dbReference>
<protein>
    <recommendedName>
        <fullName evidence="2">DUF218 domain-containing protein</fullName>
    </recommendedName>
</protein>
<dbReference type="PANTHER" id="PTHR30336:SF20">
    <property type="entry name" value="DUF218 DOMAIN-CONTAINING PROTEIN"/>
    <property type="match status" value="1"/>
</dbReference>
<organism evidence="3 4">
    <name type="scientific">Paenibacillus rhizosphaerae</name>
    <dbReference type="NCBI Taxonomy" id="297318"/>
    <lineage>
        <taxon>Bacteria</taxon>
        <taxon>Bacillati</taxon>
        <taxon>Bacillota</taxon>
        <taxon>Bacilli</taxon>
        <taxon>Bacillales</taxon>
        <taxon>Paenibacillaceae</taxon>
        <taxon>Paenibacillus</taxon>
    </lineage>
</organism>
<reference evidence="3 4" key="1">
    <citation type="submission" date="2016-11" db="EMBL/GenBank/DDBJ databases">
        <title>Paenibacillus species isolates.</title>
        <authorList>
            <person name="Beno S.M."/>
        </authorList>
    </citation>
    <scope>NUCLEOTIDE SEQUENCE [LARGE SCALE GENOMIC DNA]</scope>
    <source>
        <strain evidence="3 4">FSL R5-0378</strain>
    </source>
</reference>
<feature type="transmembrane region" description="Helical" evidence="1">
    <location>
        <begin position="28"/>
        <end position="47"/>
    </location>
</feature>
<keyword evidence="4" id="KW-1185">Reference proteome</keyword>
<gene>
    <name evidence="3" type="ORF">BK138_17595</name>
</gene>
<dbReference type="InterPro" id="IPR051599">
    <property type="entry name" value="Cell_Envelope_Assoc"/>
</dbReference>
<name>A0A1R1EP74_9BACL</name>
<evidence type="ECO:0000313" key="3">
    <source>
        <dbReference type="EMBL" id="OMF53643.1"/>
    </source>
</evidence>
<dbReference type="InterPro" id="IPR014729">
    <property type="entry name" value="Rossmann-like_a/b/a_fold"/>
</dbReference>
<dbReference type="Proteomes" id="UP000187172">
    <property type="component" value="Unassembled WGS sequence"/>
</dbReference>
<keyword evidence="1" id="KW-1133">Transmembrane helix</keyword>
<evidence type="ECO:0000259" key="2">
    <source>
        <dbReference type="Pfam" id="PF02698"/>
    </source>
</evidence>
<dbReference type="EMBL" id="MRTP01000004">
    <property type="protein sequence ID" value="OMF53643.1"/>
    <property type="molecule type" value="Genomic_DNA"/>
</dbReference>
<keyword evidence="1" id="KW-0812">Transmembrane</keyword>
<dbReference type="Pfam" id="PF02698">
    <property type="entry name" value="DUF218"/>
    <property type="match status" value="1"/>
</dbReference>
<dbReference type="InterPro" id="IPR003848">
    <property type="entry name" value="DUF218"/>
</dbReference>
<feature type="domain" description="DUF218" evidence="2">
    <location>
        <begin position="63"/>
        <end position="186"/>
    </location>
</feature>
<dbReference type="AlphaFoldDB" id="A0A1R1EP74"/>
<evidence type="ECO:0000313" key="4">
    <source>
        <dbReference type="Proteomes" id="UP000187172"/>
    </source>
</evidence>
<sequence>MQEEVMNVRSGGPVAVTKHKKMSVLRKLLIAFAVLVLLGLLWVGYAWRLMNGAHSSVPASASDVGIILGASMWGDSPSPGLRERLDEGLRLYQEGKFPYIIVTGGLDRADYKYTEAEGMRNYLVDHGVPASAIILENKATSTYENLLFSREIMRERGWQSAVIVTHQYHGMRSLDIAKFLDYTRPALGLTESRTLQMKYHKPREVLAYTKWKLDELLLLTGLK</sequence>
<keyword evidence="1" id="KW-0472">Membrane</keyword>
<comment type="caution">
    <text evidence="3">The sequence shown here is derived from an EMBL/GenBank/DDBJ whole genome shotgun (WGS) entry which is preliminary data.</text>
</comment>
<dbReference type="CDD" id="cd06259">
    <property type="entry name" value="YdcF-like"/>
    <property type="match status" value="1"/>
</dbReference>
<dbReference type="STRING" id="297318.BK138_17595"/>
<proteinExistence type="predicted"/>
<dbReference type="Gene3D" id="3.40.50.620">
    <property type="entry name" value="HUPs"/>
    <property type="match status" value="1"/>
</dbReference>
<accession>A0A1R1EP74</accession>